<dbReference type="InterPro" id="IPR036590">
    <property type="entry name" value="SRAP-like"/>
</dbReference>
<keyword evidence="7" id="KW-0456">Lyase</keyword>
<dbReference type="InterPro" id="IPR003738">
    <property type="entry name" value="SRAP"/>
</dbReference>
<dbReference type="GO" id="GO:0003697">
    <property type="term" value="F:single-stranded DNA binding"/>
    <property type="evidence" value="ECO:0007669"/>
    <property type="project" value="InterPro"/>
</dbReference>
<keyword evidence="6" id="KW-0238">DNA-binding</keyword>
<reference evidence="8" key="1">
    <citation type="submission" date="2019-08" db="EMBL/GenBank/DDBJ databases">
        <authorList>
            <person name="Kucharzyk K."/>
            <person name="Murdoch R.W."/>
            <person name="Higgins S."/>
            <person name="Loffler F."/>
        </authorList>
    </citation>
    <scope>NUCLEOTIDE SEQUENCE</scope>
</reference>
<evidence type="ECO:0000256" key="1">
    <source>
        <dbReference type="ARBA" id="ARBA00008136"/>
    </source>
</evidence>
<protein>
    <recommendedName>
        <fullName evidence="9">SOS response-associated peptidase YedK</fullName>
    </recommendedName>
</protein>
<evidence type="ECO:0000256" key="7">
    <source>
        <dbReference type="ARBA" id="ARBA00023239"/>
    </source>
</evidence>
<proteinExistence type="inferred from homology"/>
<keyword evidence="3" id="KW-0227">DNA damage</keyword>
<keyword evidence="4" id="KW-0378">Hydrolase</keyword>
<dbReference type="AlphaFoldDB" id="A0A645EZS2"/>
<keyword evidence="2" id="KW-0645">Protease</keyword>
<evidence type="ECO:0000256" key="5">
    <source>
        <dbReference type="ARBA" id="ARBA00023124"/>
    </source>
</evidence>
<dbReference type="GO" id="GO:0008233">
    <property type="term" value="F:peptidase activity"/>
    <property type="evidence" value="ECO:0007669"/>
    <property type="project" value="UniProtKB-KW"/>
</dbReference>
<dbReference type="SUPFAM" id="SSF143081">
    <property type="entry name" value="BB1717-like"/>
    <property type="match status" value="1"/>
</dbReference>
<evidence type="ECO:0000256" key="3">
    <source>
        <dbReference type="ARBA" id="ARBA00022763"/>
    </source>
</evidence>
<evidence type="ECO:0000313" key="8">
    <source>
        <dbReference type="EMBL" id="MPN05884.1"/>
    </source>
</evidence>
<name>A0A645EZS2_9ZZZZ</name>
<dbReference type="GO" id="GO:0016829">
    <property type="term" value="F:lyase activity"/>
    <property type="evidence" value="ECO:0007669"/>
    <property type="project" value="UniProtKB-KW"/>
</dbReference>
<organism evidence="8">
    <name type="scientific">bioreactor metagenome</name>
    <dbReference type="NCBI Taxonomy" id="1076179"/>
    <lineage>
        <taxon>unclassified sequences</taxon>
        <taxon>metagenomes</taxon>
        <taxon>ecological metagenomes</taxon>
    </lineage>
</organism>
<evidence type="ECO:0000256" key="6">
    <source>
        <dbReference type="ARBA" id="ARBA00023125"/>
    </source>
</evidence>
<comment type="similarity">
    <text evidence="1">Belongs to the SOS response-associated peptidase family.</text>
</comment>
<evidence type="ECO:0008006" key="9">
    <source>
        <dbReference type="Google" id="ProtNLM"/>
    </source>
</evidence>
<accession>A0A645EZS2</accession>
<sequence>MCFYSKLSQDALKIANRFKAQFIDAEEYNAAEMINGFSFPKTPIVKDKFRDKIQLCSWGLVPSFAKDLEIRKYTLNARIETIDSVRSFKDYTTSRCLVIADGFYEWKREVVNGKEFKIRHLITCDNESLFAFAGLYCNDTYTILTTEANELMSEIHNTKKRMPIILSQSDEEKWLNGADYRNFAYPYQVHLKAKAV</sequence>
<evidence type="ECO:0000256" key="4">
    <source>
        <dbReference type="ARBA" id="ARBA00022801"/>
    </source>
</evidence>
<dbReference type="Gene3D" id="3.90.1680.10">
    <property type="entry name" value="SOS response associated peptidase-like"/>
    <property type="match status" value="1"/>
</dbReference>
<comment type="caution">
    <text evidence="8">The sequence shown here is derived from an EMBL/GenBank/DDBJ whole genome shotgun (WGS) entry which is preliminary data.</text>
</comment>
<dbReference type="GO" id="GO:0106300">
    <property type="term" value="P:protein-DNA covalent cross-linking repair"/>
    <property type="evidence" value="ECO:0007669"/>
    <property type="project" value="InterPro"/>
</dbReference>
<gene>
    <name evidence="8" type="ORF">SDC9_153138</name>
</gene>
<evidence type="ECO:0000256" key="2">
    <source>
        <dbReference type="ARBA" id="ARBA00022670"/>
    </source>
</evidence>
<dbReference type="PANTHER" id="PTHR13604">
    <property type="entry name" value="DC12-RELATED"/>
    <property type="match status" value="1"/>
</dbReference>
<dbReference type="EMBL" id="VSSQ01051784">
    <property type="protein sequence ID" value="MPN05884.1"/>
    <property type="molecule type" value="Genomic_DNA"/>
</dbReference>
<dbReference type="PANTHER" id="PTHR13604:SF0">
    <property type="entry name" value="ABASIC SITE PROCESSING PROTEIN HMCES"/>
    <property type="match status" value="1"/>
</dbReference>
<keyword evidence="5" id="KW-0190">Covalent protein-DNA linkage</keyword>
<dbReference type="Pfam" id="PF02586">
    <property type="entry name" value="SRAP"/>
    <property type="match status" value="1"/>
</dbReference>
<dbReference type="GO" id="GO:0006508">
    <property type="term" value="P:proteolysis"/>
    <property type="evidence" value="ECO:0007669"/>
    <property type="project" value="UniProtKB-KW"/>
</dbReference>